<protein>
    <submittedName>
        <fullName evidence="1">Uncharacterized protein</fullName>
    </submittedName>
</protein>
<proteinExistence type="predicted"/>
<comment type="caution">
    <text evidence="1">The sequence shown here is derived from an EMBL/GenBank/DDBJ whole genome shotgun (WGS) entry which is preliminary data.</text>
</comment>
<accession>A0AAV7RU79</accession>
<evidence type="ECO:0000313" key="1">
    <source>
        <dbReference type="EMBL" id="KAJ1154729.1"/>
    </source>
</evidence>
<gene>
    <name evidence="1" type="ORF">NDU88_007472</name>
</gene>
<organism evidence="1 2">
    <name type="scientific">Pleurodeles waltl</name>
    <name type="common">Iberian ribbed newt</name>
    <dbReference type="NCBI Taxonomy" id="8319"/>
    <lineage>
        <taxon>Eukaryota</taxon>
        <taxon>Metazoa</taxon>
        <taxon>Chordata</taxon>
        <taxon>Craniata</taxon>
        <taxon>Vertebrata</taxon>
        <taxon>Euteleostomi</taxon>
        <taxon>Amphibia</taxon>
        <taxon>Batrachia</taxon>
        <taxon>Caudata</taxon>
        <taxon>Salamandroidea</taxon>
        <taxon>Salamandridae</taxon>
        <taxon>Pleurodelinae</taxon>
        <taxon>Pleurodeles</taxon>
    </lineage>
</organism>
<dbReference type="AlphaFoldDB" id="A0AAV7RU79"/>
<sequence length="110" mass="12124">MPQVTNPGGATPLRYEEEEDPDVLRVSWLQQKSFSPRAGLFTFESRSLGTGVRTVDLLAPVCSASYSGSATVRRDLFTFENCAGPAHAYWIRLRLSLPVPVRAKAEVVAR</sequence>
<name>A0AAV7RU79_PLEWA</name>
<evidence type="ECO:0000313" key="2">
    <source>
        <dbReference type="Proteomes" id="UP001066276"/>
    </source>
</evidence>
<keyword evidence="2" id="KW-1185">Reference proteome</keyword>
<reference evidence="1" key="1">
    <citation type="journal article" date="2022" name="bioRxiv">
        <title>Sequencing and chromosome-scale assembly of the giantPleurodeles waltlgenome.</title>
        <authorList>
            <person name="Brown T."/>
            <person name="Elewa A."/>
            <person name="Iarovenko S."/>
            <person name="Subramanian E."/>
            <person name="Araus A.J."/>
            <person name="Petzold A."/>
            <person name="Susuki M."/>
            <person name="Suzuki K.-i.T."/>
            <person name="Hayashi T."/>
            <person name="Toyoda A."/>
            <person name="Oliveira C."/>
            <person name="Osipova E."/>
            <person name="Leigh N.D."/>
            <person name="Simon A."/>
            <person name="Yun M.H."/>
        </authorList>
    </citation>
    <scope>NUCLEOTIDE SEQUENCE</scope>
    <source>
        <strain evidence="1">20211129_DDA</strain>
        <tissue evidence="1">Liver</tissue>
    </source>
</reference>
<dbReference type="Proteomes" id="UP001066276">
    <property type="component" value="Chromosome 5"/>
</dbReference>
<dbReference type="EMBL" id="JANPWB010000009">
    <property type="protein sequence ID" value="KAJ1154729.1"/>
    <property type="molecule type" value="Genomic_DNA"/>
</dbReference>